<proteinExistence type="predicted"/>
<dbReference type="Proteomes" id="UP000008315">
    <property type="component" value="Chromosome"/>
</dbReference>
<protein>
    <submittedName>
        <fullName evidence="1">Uncharacterized protein</fullName>
    </submittedName>
</protein>
<reference evidence="2" key="1">
    <citation type="journal article" date="2012" name="J. Bacteriol.">
        <title>Genome sequence of the haloalkaliphilic methanotrophic bacterium Methylomicrobium alcaliphilum 20Z.</title>
        <authorList>
            <person name="Vuilleumier S."/>
            <person name="Khmelenina V.N."/>
            <person name="Bringel F."/>
            <person name="Reshetnikov A.S."/>
            <person name="Lajus A."/>
            <person name="Mangenot S."/>
            <person name="Rouy Z."/>
            <person name="Op den Camp H.J."/>
            <person name="Jetten M.S."/>
            <person name="Dispirito A.A."/>
            <person name="Dunfield P."/>
            <person name="Klotz M.G."/>
            <person name="Semrau J.D."/>
            <person name="Stein L.Y."/>
            <person name="Barbe V."/>
            <person name="Medigue C."/>
            <person name="Trotsenko Y.A."/>
            <person name="Kalyuzhnaya M.G."/>
        </authorList>
    </citation>
    <scope>NUCLEOTIDE SEQUENCE [LARGE SCALE GENOMIC DNA]</scope>
    <source>
        <strain evidence="2">DSM 19304 / NCIMB 14124 / VKM B-2133 / 20Z</strain>
    </source>
</reference>
<accession>G4SUN8</accession>
<dbReference type="EMBL" id="FO082060">
    <property type="protein sequence ID" value="CCE22865.1"/>
    <property type="molecule type" value="Genomic_DNA"/>
</dbReference>
<dbReference type="RefSeq" id="WP_014147663.1">
    <property type="nucleotide sequence ID" value="NC_016112.1"/>
</dbReference>
<name>G4SUN8_META2</name>
<keyword evidence="2" id="KW-1185">Reference proteome</keyword>
<evidence type="ECO:0000313" key="1">
    <source>
        <dbReference type="EMBL" id="CCE22865.1"/>
    </source>
</evidence>
<evidence type="ECO:0000313" key="2">
    <source>
        <dbReference type="Proteomes" id="UP000008315"/>
    </source>
</evidence>
<gene>
    <name evidence="1" type="ordered locus">MEALZ_1175</name>
</gene>
<dbReference type="STRING" id="1091494.MEALZ_1175"/>
<dbReference type="AlphaFoldDB" id="G4SUN8"/>
<organism evidence="1 2">
    <name type="scientific">Methylotuvimicrobium alcaliphilum (strain DSM 19304 / NCIMB 14124 / VKM B-2133 / 20Z)</name>
    <name type="common">Methylomicrobium alcaliphilum</name>
    <dbReference type="NCBI Taxonomy" id="1091494"/>
    <lineage>
        <taxon>Bacteria</taxon>
        <taxon>Pseudomonadati</taxon>
        <taxon>Pseudomonadota</taxon>
        <taxon>Gammaproteobacteria</taxon>
        <taxon>Methylococcales</taxon>
        <taxon>Methylococcaceae</taxon>
        <taxon>Methylotuvimicrobium</taxon>
    </lineage>
</organism>
<dbReference type="HOGENOM" id="CLU_2974222_0_0_6"/>
<dbReference type="PATRIC" id="fig|271065.3.peg.1200"/>
<sequence>MNSSDILNFMQSYIARNTPYKEIADISAYQIKELLINSLDTVDFAMDLHRFFLAGRVI</sequence>
<dbReference type="KEGG" id="mah:MEALZ_1175"/>